<organism evidence="1 2">
    <name type="scientific">Gossypium davidsonii</name>
    <name type="common">Davidson's cotton</name>
    <name type="synonym">Gossypium klotzschianum subsp. davidsonii</name>
    <dbReference type="NCBI Taxonomy" id="34287"/>
    <lineage>
        <taxon>Eukaryota</taxon>
        <taxon>Viridiplantae</taxon>
        <taxon>Streptophyta</taxon>
        <taxon>Embryophyta</taxon>
        <taxon>Tracheophyta</taxon>
        <taxon>Spermatophyta</taxon>
        <taxon>Magnoliopsida</taxon>
        <taxon>eudicotyledons</taxon>
        <taxon>Gunneridae</taxon>
        <taxon>Pentapetalae</taxon>
        <taxon>rosids</taxon>
        <taxon>malvids</taxon>
        <taxon>Malvales</taxon>
        <taxon>Malvaceae</taxon>
        <taxon>Malvoideae</taxon>
        <taxon>Gossypium</taxon>
    </lineage>
</organism>
<name>A0A7J8SRF1_GOSDV</name>
<dbReference type="EMBL" id="JABFAC010000011">
    <property type="protein sequence ID" value="MBA0628392.1"/>
    <property type="molecule type" value="Genomic_DNA"/>
</dbReference>
<dbReference type="PANTHER" id="PTHR46250">
    <property type="entry name" value="MYB/SANT-LIKE DNA-BINDING DOMAIN PROTEIN-RELATED"/>
    <property type="match status" value="1"/>
</dbReference>
<reference evidence="1 2" key="1">
    <citation type="journal article" date="2019" name="Genome Biol. Evol.">
        <title>Insights into the evolution of the New World diploid cottons (Gossypium, subgenus Houzingenia) based on genome sequencing.</title>
        <authorList>
            <person name="Grover C.E."/>
            <person name="Arick M.A. 2nd"/>
            <person name="Thrash A."/>
            <person name="Conover J.L."/>
            <person name="Sanders W.S."/>
            <person name="Peterson D.G."/>
            <person name="Frelichowski J.E."/>
            <person name="Scheffler J.A."/>
            <person name="Scheffler B.E."/>
            <person name="Wendel J.F."/>
        </authorList>
    </citation>
    <scope>NUCLEOTIDE SEQUENCE [LARGE SCALE GENOMIC DNA]</scope>
    <source>
        <strain evidence="1">27</strain>
        <tissue evidence="1">Leaf</tissue>
    </source>
</reference>
<protein>
    <submittedName>
        <fullName evidence="1">Uncharacterized protein</fullName>
    </submittedName>
</protein>
<proteinExistence type="predicted"/>
<reference evidence="1" key="2">
    <citation type="submission" date="2020-04" db="EMBL/GenBank/DDBJ databases">
        <authorList>
            <person name="Grover C.E."/>
            <person name="Arick M.A. II"/>
            <person name="Thrash A."/>
            <person name="Conover J.L."/>
            <person name="Sanders W.S."/>
            <person name="Peterson D.G."/>
            <person name="Scheffler J.A."/>
            <person name="Scheffler B.E."/>
            <person name="Wendel J.F."/>
        </authorList>
    </citation>
    <scope>NUCLEOTIDE SEQUENCE</scope>
    <source>
        <strain evidence="1">27</strain>
        <tissue evidence="1">Leaf</tissue>
    </source>
</reference>
<keyword evidence="2" id="KW-1185">Reference proteome</keyword>
<dbReference type="EMBL" id="JABFAC010000011">
    <property type="protein sequence ID" value="MBA0628390.1"/>
    <property type="molecule type" value="Genomic_DNA"/>
</dbReference>
<comment type="caution">
    <text evidence="1">The sequence shown here is derived from an EMBL/GenBank/DDBJ whole genome shotgun (WGS) entry which is preliminary data.</text>
</comment>
<dbReference type="PANTHER" id="PTHR46250:SF17">
    <property type="entry name" value="MYB_SANT-LIKE DOMAIN-CONTAINING PROTEIN"/>
    <property type="match status" value="1"/>
</dbReference>
<evidence type="ECO:0000313" key="2">
    <source>
        <dbReference type="Proteomes" id="UP000593561"/>
    </source>
</evidence>
<gene>
    <name evidence="1" type="ORF">Godav_023127</name>
</gene>
<sequence length="53" mass="6374">MLDLHNVETFNADTRFKADYLNELERMLEKFLPHVMLKAKPNLESRIKTLKRD</sequence>
<dbReference type="Proteomes" id="UP000593561">
    <property type="component" value="Unassembled WGS sequence"/>
</dbReference>
<dbReference type="EMBL" id="JABFAC010000011">
    <property type="protein sequence ID" value="MBA0628391.1"/>
    <property type="molecule type" value="Genomic_DNA"/>
</dbReference>
<accession>A0A7J8SRF1</accession>
<dbReference type="AlphaFoldDB" id="A0A7J8SRF1"/>
<evidence type="ECO:0000313" key="1">
    <source>
        <dbReference type="EMBL" id="MBA0628390.1"/>
    </source>
</evidence>